<feature type="transmembrane region" description="Helical" evidence="6">
    <location>
        <begin position="66"/>
        <end position="89"/>
    </location>
</feature>
<keyword evidence="5 6" id="KW-0472">Membrane</keyword>
<dbReference type="EMBL" id="CP090978">
    <property type="protein sequence ID" value="UJF31971.1"/>
    <property type="molecule type" value="Genomic_DNA"/>
</dbReference>
<dbReference type="InterPro" id="IPR051475">
    <property type="entry name" value="Diverse_Ion_Transporter"/>
</dbReference>
<protein>
    <submittedName>
        <fullName evidence="8">Anion permease</fullName>
    </submittedName>
</protein>
<keyword evidence="4 6" id="KW-1133">Transmembrane helix</keyword>
<proteinExistence type="predicted"/>
<feature type="transmembrane region" description="Helical" evidence="6">
    <location>
        <begin position="258"/>
        <end position="277"/>
    </location>
</feature>
<feature type="transmembrane region" description="Helical" evidence="6">
    <location>
        <begin position="36"/>
        <end position="60"/>
    </location>
</feature>
<feature type="transmembrane region" description="Helical" evidence="6">
    <location>
        <begin position="185"/>
        <end position="204"/>
    </location>
</feature>
<organism evidence="8 9">
    <name type="scientific">Paenibacillus hexagrammi</name>
    <dbReference type="NCBI Taxonomy" id="2908839"/>
    <lineage>
        <taxon>Bacteria</taxon>
        <taxon>Bacillati</taxon>
        <taxon>Bacillota</taxon>
        <taxon>Bacilli</taxon>
        <taxon>Bacillales</taxon>
        <taxon>Paenibacillaceae</taxon>
        <taxon>Paenibacillus</taxon>
    </lineage>
</organism>
<feature type="transmembrane region" description="Helical" evidence="6">
    <location>
        <begin position="231"/>
        <end position="249"/>
    </location>
</feature>
<feature type="transmembrane region" description="Helical" evidence="6">
    <location>
        <begin position="333"/>
        <end position="360"/>
    </location>
</feature>
<evidence type="ECO:0000256" key="4">
    <source>
        <dbReference type="ARBA" id="ARBA00022989"/>
    </source>
</evidence>
<keyword evidence="9" id="KW-1185">Reference proteome</keyword>
<evidence type="ECO:0000259" key="7">
    <source>
        <dbReference type="Pfam" id="PF03600"/>
    </source>
</evidence>
<feature type="transmembrane region" description="Helical" evidence="6">
    <location>
        <begin position="101"/>
        <end position="131"/>
    </location>
</feature>
<evidence type="ECO:0000256" key="2">
    <source>
        <dbReference type="ARBA" id="ARBA00022448"/>
    </source>
</evidence>
<dbReference type="PANTHER" id="PTHR43568">
    <property type="entry name" value="P PROTEIN"/>
    <property type="match status" value="1"/>
</dbReference>
<feature type="transmembrane region" description="Helical" evidence="6">
    <location>
        <begin position="12"/>
        <end position="29"/>
    </location>
</feature>
<reference evidence="8 9" key="1">
    <citation type="journal article" date="2024" name="Int. J. Syst. Evol. Microbiol.">
        <title>Paenibacillus hexagrammi sp. nov., a novel bacterium isolated from the gut content of Hexagrammos agrammus.</title>
        <authorList>
            <person name="Jung H.K."/>
            <person name="Kim D.G."/>
            <person name="Zin H."/>
            <person name="Park J."/>
            <person name="Jung H."/>
            <person name="Kim Y.O."/>
            <person name="Kong H.J."/>
            <person name="Kim J.W."/>
            <person name="Kim Y.S."/>
        </authorList>
    </citation>
    <scope>NUCLEOTIDE SEQUENCE [LARGE SCALE GENOMIC DNA]</scope>
    <source>
        <strain evidence="8 9">YPD9-1</strain>
    </source>
</reference>
<evidence type="ECO:0000313" key="8">
    <source>
        <dbReference type="EMBL" id="UJF31971.1"/>
    </source>
</evidence>
<evidence type="ECO:0000256" key="3">
    <source>
        <dbReference type="ARBA" id="ARBA00022692"/>
    </source>
</evidence>
<feature type="domain" description="Citrate transporter-like" evidence="7">
    <location>
        <begin position="24"/>
        <end position="387"/>
    </location>
</feature>
<comment type="subcellular location">
    <subcellularLocation>
        <location evidence="1">Membrane</location>
        <topology evidence="1">Multi-pass membrane protein</topology>
    </subcellularLocation>
</comment>
<evidence type="ECO:0000313" key="9">
    <source>
        <dbReference type="Proteomes" id="UP001649230"/>
    </source>
</evidence>
<feature type="transmembrane region" description="Helical" evidence="6">
    <location>
        <begin position="297"/>
        <end position="321"/>
    </location>
</feature>
<accession>A0ABY3SFL1</accession>
<dbReference type="Pfam" id="PF03600">
    <property type="entry name" value="CitMHS"/>
    <property type="match status" value="1"/>
</dbReference>
<name>A0ABY3SFL1_9BACL</name>
<sequence>MNDYSQGPVGWQAIAAVLIYGAAYIGIITERWNRSYIALGGAILMLIIGAVPFHLAMASFARWDTLIWMTSLFIIAIGFQRTGMMSYLAAALIRKNRIKPLTILFGVSMLTAIGSAFVDSVVMILIIVPIMLNTAKLLKLSPVPFMLSIVLSANLGGASTAIGSVTNRFVGEAAGFTFWQMLRTLGPLMALLLVIVYAALWMIYGRSLVVPEANRREVLAIQPAELLGDRLQVIGGSLILLLFLIAEMLQGVLGWRGAYIALAGAAAFILLNYSWILTTVRTRDYRLALQGILESQFLYFFGLFVMTGGLVYAGVTGLLAVKSMELSQGSIPFLSIILVGITGVGSAMIDHVPFAVAMVPTIHDIAELAKISEMGPATSLWWSLMIGGAVGGGATLLGSTAGMLAGGLAMQGQSGFSQRDYLKFALPVSVVLFIVAACYIRIVIT</sequence>
<keyword evidence="3 6" id="KW-0812">Transmembrane</keyword>
<dbReference type="InterPro" id="IPR004680">
    <property type="entry name" value="Cit_transptr-like_dom"/>
</dbReference>
<dbReference type="RefSeq" id="WP_235118316.1">
    <property type="nucleotide sequence ID" value="NZ_CP090978.1"/>
</dbReference>
<dbReference type="PANTHER" id="PTHR43568:SF1">
    <property type="entry name" value="P PROTEIN"/>
    <property type="match status" value="1"/>
</dbReference>
<feature type="transmembrane region" description="Helical" evidence="6">
    <location>
        <begin position="421"/>
        <end position="444"/>
    </location>
</feature>
<feature type="transmembrane region" description="Helical" evidence="6">
    <location>
        <begin position="380"/>
        <end position="409"/>
    </location>
</feature>
<gene>
    <name evidence="8" type="ORF">L0M14_19780</name>
</gene>
<dbReference type="Proteomes" id="UP001649230">
    <property type="component" value="Chromosome"/>
</dbReference>
<keyword evidence="2" id="KW-0813">Transport</keyword>
<evidence type="ECO:0000256" key="6">
    <source>
        <dbReference type="SAM" id="Phobius"/>
    </source>
</evidence>
<evidence type="ECO:0000256" key="5">
    <source>
        <dbReference type="ARBA" id="ARBA00023136"/>
    </source>
</evidence>
<evidence type="ECO:0000256" key="1">
    <source>
        <dbReference type="ARBA" id="ARBA00004141"/>
    </source>
</evidence>